<keyword evidence="4" id="KW-1185">Reference proteome</keyword>
<dbReference type="RefSeq" id="WP_021681219.1">
    <property type="nucleotide sequence ID" value="NZ_KI260336.1"/>
</dbReference>
<feature type="domain" description="Spore germination protein N-terminal" evidence="2">
    <location>
        <begin position="56"/>
        <end position="169"/>
    </location>
</feature>
<dbReference type="HOGENOM" id="CLU_891063_0_0_9"/>
<evidence type="ECO:0000256" key="1">
    <source>
        <dbReference type="SAM" id="SignalP"/>
    </source>
</evidence>
<sequence>MKYTIAFPAGLTAAVLLLCTGCAATQVRDRAYLQAIELRSPDTPTVLLHDFHESKAIAYGKGSSVSQAVANAAVPVGKTLFLGHLELIAYENPAFGEQLDDLMQQYRLSPACKVACSADGITLAQEDTTKTVEQLRQAEHAGQLPETDLFTILREWDTASGTALVPLMTEDGFSAAIATKTNLSAALSPDAVSGLCWLRGDNYPEQFSTESGSYTVSSAKTQLSAEKLPDGFHVTAAIFLEGEGDFEAASQEITRLCQAAFRETVSEYHADVFDVEPCLWSQCYKDMEQSDWKTAAGQMHFSVQVNPHKNML</sequence>
<organism evidence="3 4">
    <name type="scientific">Ruminococcus callidus ATCC 27760</name>
    <dbReference type="NCBI Taxonomy" id="411473"/>
    <lineage>
        <taxon>Bacteria</taxon>
        <taxon>Bacillati</taxon>
        <taxon>Bacillota</taxon>
        <taxon>Clostridia</taxon>
        <taxon>Eubacteriales</taxon>
        <taxon>Oscillospiraceae</taxon>
        <taxon>Ruminococcus</taxon>
    </lineage>
</organism>
<dbReference type="EMBL" id="AWVF01000392">
    <property type="protein sequence ID" value="ERJ89057.1"/>
    <property type="molecule type" value="Genomic_DNA"/>
</dbReference>
<feature type="chain" id="PRO_5038542652" evidence="1">
    <location>
        <begin position="25"/>
        <end position="312"/>
    </location>
</feature>
<protein>
    <submittedName>
        <fullName evidence="3">Germination protein, Ger(X)C family</fullName>
    </submittedName>
</protein>
<reference evidence="3 4" key="1">
    <citation type="submission" date="2013-07" db="EMBL/GenBank/DDBJ databases">
        <authorList>
            <person name="Weinstock G."/>
            <person name="Sodergren E."/>
            <person name="Wylie T."/>
            <person name="Fulton L."/>
            <person name="Fulton R."/>
            <person name="Fronick C."/>
            <person name="O'Laughlin M."/>
            <person name="Godfrey J."/>
            <person name="Miner T."/>
            <person name="Herter B."/>
            <person name="Appelbaum E."/>
            <person name="Cordes M."/>
            <person name="Lek S."/>
            <person name="Wollam A."/>
            <person name="Pepin K.H."/>
            <person name="Palsikar V.B."/>
            <person name="Mitreva M."/>
            <person name="Wilson R.K."/>
        </authorList>
    </citation>
    <scope>NUCLEOTIDE SEQUENCE [LARGE SCALE GENOMIC DNA]</scope>
    <source>
        <strain evidence="3 4">ATCC 27760</strain>
    </source>
</reference>
<dbReference type="InterPro" id="IPR057336">
    <property type="entry name" value="GerAC_N"/>
</dbReference>
<name>U2K9Z1_9FIRM</name>
<dbReference type="Proteomes" id="UP000016662">
    <property type="component" value="Unassembled WGS sequence"/>
</dbReference>
<comment type="caution">
    <text evidence="3">The sequence shown here is derived from an EMBL/GenBank/DDBJ whole genome shotgun (WGS) entry which is preliminary data.</text>
</comment>
<gene>
    <name evidence="3" type="ORF">RUMCAL_03028</name>
</gene>
<accession>U2K9Z1</accession>
<dbReference type="eggNOG" id="ENOG5030S7Z">
    <property type="taxonomic scope" value="Bacteria"/>
</dbReference>
<evidence type="ECO:0000313" key="3">
    <source>
        <dbReference type="EMBL" id="ERJ89057.1"/>
    </source>
</evidence>
<dbReference type="STRING" id="411473.RUMCAL_03028"/>
<proteinExistence type="predicted"/>
<dbReference type="PATRIC" id="fig|411473.3.peg.2546"/>
<dbReference type="AlphaFoldDB" id="U2K9Z1"/>
<keyword evidence="1" id="KW-0732">Signal</keyword>
<feature type="signal peptide" evidence="1">
    <location>
        <begin position="1"/>
        <end position="24"/>
    </location>
</feature>
<evidence type="ECO:0000259" key="2">
    <source>
        <dbReference type="Pfam" id="PF25198"/>
    </source>
</evidence>
<evidence type="ECO:0000313" key="4">
    <source>
        <dbReference type="Proteomes" id="UP000016662"/>
    </source>
</evidence>
<dbReference type="Pfam" id="PF25198">
    <property type="entry name" value="Spore_GerAC_N"/>
    <property type="match status" value="1"/>
</dbReference>